<protein>
    <submittedName>
        <fullName evidence="3">4146_t:CDS:1</fullName>
    </submittedName>
</protein>
<dbReference type="InterPro" id="IPR007312">
    <property type="entry name" value="Phosphoesterase"/>
</dbReference>
<evidence type="ECO:0000256" key="1">
    <source>
        <dbReference type="ARBA" id="ARBA00022801"/>
    </source>
</evidence>
<feature type="non-terminal residue" evidence="3">
    <location>
        <position position="139"/>
    </location>
</feature>
<dbReference type="Pfam" id="PF04185">
    <property type="entry name" value="Phosphoesterase"/>
    <property type="match status" value="1"/>
</dbReference>
<name>A0A9N9J1S5_9GLOM</name>
<evidence type="ECO:0000313" key="4">
    <source>
        <dbReference type="Proteomes" id="UP000789508"/>
    </source>
</evidence>
<evidence type="ECO:0000313" key="3">
    <source>
        <dbReference type="EMBL" id="CAG8758466.1"/>
    </source>
</evidence>
<dbReference type="GO" id="GO:0042578">
    <property type="term" value="F:phosphoric ester hydrolase activity"/>
    <property type="evidence" value="ECO:0007669"/>
    <property type="project" value="UniProtKB-ARBA"/>
</dbReference>
<keyword evidence="1" id="KW-0378">Hydrolase</keyword>
<comment type="caution">
    <text evidence="3">The sequence shown here is derived from an EMBL/GenBank/DDBJ whole genome shotgun (WGS) entry which is preliminary data.</text>
</comment>
<feature type="region of interest" description="Disordered" evidence="2">
    <location>
        <begin position="114"/>
        <end position="139"/>
    </location>
</feature>
<feature type="non-terminal residue" evidence="3">
    <location>
        <position position="1"/>
    </location>
</feature>
<organism evidence="3 4">
    <name type="scientific">Ambispora leptoticha</name>
    <dbReference type="NCBI Taxonomy" id="144679"/>
    <lineage>
        <taxon>Eukaryota</taxon>
        <taxon>Fungi</taxon>
        <taxon>Fungi incertae sedis</taxon>
        <taxon>Mucoromycota</taxon>
        <taxon>Glomeromycotina</taxon>
        <taxon>Glomeromycetes</taxon>
        <taxon>Archaeosporales</taxon>
        <taxon>Ambisporaceae</taxon>
        <taxon>Ambispora</taxon>
    </lineage>
</organism>
<reference evidence="3" key="1">
    <citation type="submission" date="2021-06" db="EMBL/GenBank/DDBJ databases">
        <authorList>
            <person name="Kallberg Y."/>
            <person name="Tangrot J."/>
            <person name="Rosling A."/>
        </authorList>
    </citation>
    <scope>NUCLEOTIDE SEQUENCE</scope>
    <source>
        <strain evidence="3">FL130A</strain>
    </source>
</reference>
<dbReference type="PANTHER" id="PTHR31956:SF1">
    <property type="entry name" value="NON-SPECIFIC PHOSPHOLIPASE C1"/>
    <property type="match status" value="1"/>
</dbReference>
<feature type="compositionally biased region" description="Basic residues" evidence="2">
    <location>
        <begin position="130"/>
        <end position="139"/>
    </location>
</feature>
<proteinExistence type="predicted"/>
<dbReference type="PANTHER" id="PTHR31956">
    <property type="entry name" value="NON-SPECIFIC PHOSPHOLIPASE C4-RELATED"/>
    <property type="match status" value="1"/>
</dbReference>
<gene>
    <name evidence="3" type="ORF">ALEPTO_LOCUS13572</name>
</gene>
<dbReference type="Proteomes" id="UP000789508">
    <property type="component" value="Unassembled WGS sequence"/>
</dbReference>
<dbReference type="AlphaFoldDB" id="A0A9N9J1S5"/>
<dbReference type="EMBL" id="CAJVPS010044935">
    <property type="protein sequence ID" value="CAG8758466.1"/>
    <property type="molecule type" value="Genomic_DNA"/>
</dbReference>
<dbReference type="InterPro" id="IPR017850">
    <property type="entry name" value="Alkaline_phosphatase_core_sf"/>
</dbReference>
<sequence>LRASPQWNNSLLIITYDEHGGFYDNVPPPSNVPPPDNVTAPIFNFDRLGIRVPTLLISPWINKGIVVHNPPKNGSYFEHSSIPATLKKIFDLPSFLTRRDAWAGTFEYLWDNTNSPRTDTPTTLPSVPTTKKRKYRRSQ</sequence>
<feature type="compositionally biased region" description="Polar residues" evidence="2">
    <location>
        <begin position="114"/>
        <end position="129"/>
    </location>
</feature>
<dbReference type="OrthoDB" id="5135119at2759"/>
<accession>A0A9N9J1S5</accession>
<dbReference type="GO" id="GO:0009395">
    <property type="term" value="P:phospholipid catabolic process"/>
    <property type="evidence" value="ECO:0007669"/>
    <property type="project" value="TreeGrafter"/>
</dbReference>
<keyword evidence="4" id="KW-1185">Reference proteome</keyword>
<evidence type="ECO:0000256" key="2">
    <source>
        <dbReference type="SAM" id="MobiDB-lite"/>
    </source>
</evidence>
<dbReference type="Gene3D" id="3.40.720.10">
    <property type="entry name" value="Alkaline Phosphatase, subunit A"/>
    <property type="match status" value="1"/>
</dbReference>